<accession>A0A1X7S8P9</accession>
<dbReference type="Proteomes" id="UP000215127">
    <property type="component" value="Chromosome 13"/>
</dbReference>
<keyword evidence="3" id="KW-1185">Reference proteome</keyword>
<sequence length="258" mass="27140">MQYSTILLSALSITSAFAAPATLRRQATADTSIRVGLSNQRIELGTGTTFDETALPDTKSGTGSSGPFDTVDLRLGADVVNKALRCQLISAATGLPILLIRNGVQDTTFADGGASAPWAFVDGEQDVSSITCDPAFVKVSAPATPPAGADTSIRVQLNDEFDLATQTAFELGGLQREEQRTVGSFGPYVQVTLTIGADVDPALRCQILDNDGEAITLLRNGNVDTTFAQGEPWSFLDPERSEVPSIVCDPAFVKAVQA</sequence>
<feature type="chain" id="PRO_5013095572" description="Ubiquitin 3 binding protein But2 C-terminal domain-containing protein" evidence="1">
    <location>
        <begin position="19"/>
        <end position="258"/>
    </location>
</feature>
<dbReference type="AlphaFoldDB" id="A0A1X7S8P9"/>
<gene>
    <name evidence="2" type="ORF">ZT3D7_G11203</name>
</gene>
<name>A0A1X7S8P9_ZYMT9</name>
<organism evidence="2 3">
    <name type="scientific">Zymoseptoria tritici (strain ST99CH_3D7)</name>
    <dbReference type="NCBI Taxonomy" id="1276538"/>
    <lineage>
        <taxon>Eukaryota</taxon>
        <taxon>Fungi</taxon>
        <taxon>Dikarya</taxon>
        <taxon>Ascomycota</taxon>
        <taxon>Pezizomycotina</taxon>
        <taxon>Dothideomycetes</taxon>
        <taxon>Dothideomycetidae</taxon>
        <taxon>Mycosphaerellales</taxon>
        <taxon>Mycosphaerellaceae</taxon>
        <taxon>Zymoseptoria</taxon>
    </lineage>
</organism>
<evidence type="ECO:0000313" key="2">
    <source>
        <dbReference type="EMBL" id="SMQ56048.1"/>
    </source>
</evidence>
<evidence type="ECO:0000313" key="3">
    <source>
        <dbReference type="Proteomes" id="UP000215127"/>
    </source>
</evidence>
<evidence type="ECO:0008006" key="4">
    <source>
        <dbReference type="Google" id="ProtNLM"/>
    </source>
</evidence>
<feature type="signal peptide" evidence="1">
    <location>
        <begin position="1"/>
        <end position="18"/>
    </location>
</feature>
<dbReference type="EMBL" id="LT853704">
    <property type="protein sequence ID" value="SMQ56048.1"/>
    <property type="molecule type" value="Genomic_DNA"/>
</dbReference>
<protein>
    <recommendedName>
        <fullName evidence="4">Ubiquitin 3 binding protein But2 C-terminal domain-containing protein</fullName>
    </recommendedName>
</protein>
<evidence type="ECO:0000256" key="1">
    <source>
        <dbReference type="SAM" id="SignalP"/>
    </source>
</evidence>
<reference evidence="2 3" key="1">
    <citation type="submission" date="2016-06" db="EMBL/GenBank/DDBJ databases">
        <authorList>
            <person name="Kjaerup R.B."/>
            <person name="Dalgaard T.S."/>
            <person name="Juul-Madsen H.R."/>
        </authorList>
    </citation>
    <scope>NUCLEOTIDE SEQUENCE [LARGE SCALE GENOMIC DNA]</scope>
</reference>
<keyword evidence="1" id="KW-0732">Signal</keyword>
<proteinExistence type="predicted"/>